<keyword evidence="9" id="KW-0368">Histidine biosynthesis</keyword>
<dbReference type="InterPro" id="IPR000760">
    <property type="entry name" value="Inositol_monophosphatase-like"/>
</dbReference>
<dbReference type="PANTHER" id="PTHR43200">
    <property type="entry name" value="PHOSPHATASE"/>
    <property type="match status" value="1"/>
</dbReference>
<keyword evidence="13" id="KW-1185">Reference proteome</keyword>
<organism evidence="12 13">
    <name type="scientific">Labrys miyagiensis</name>
    <dbReference type="NCBI Taxonomy" id="346912"/>
    <lineage>
        <taxon>Bacteria</taxon>
        <taxon>Pseudomonadati</taxon>
        <taxon>Pseudomonadota</taxon>
        <taxon>Alphaproteobacteria</taxon>
        <taxon>Hyphomicrobiales</taxon>
        <taxon>Xanthobacteraceae</taxon>
        <taxon>Labrys</taxon>
    </lineage>
</organism>
<evidence type="ECO:0000256" key="7">
    <source>
        <dbReference type="ARBA" id="ARBA00022801"/>
    </source>
</evidence>
<evidence type="ECO:0000256" key="8">
    <source>
        <dbReference type="ARBA" id="ARBA00022842"/>
    </source>
</evidence>
<dbReference type="SUPFAM" id="SSF56655">
    <property type="entry name" value="Carbohydrate phosphatase"/>
    <property type="match status" value="1"/>
</dbReference>
<dbReference type="Pfam" id="PF00459">
    <property type="entry name" value="Inositol_P"/>
    <property type="match status" value="1"/>
</dbReference>
<evidence type="ECO:0000313" key="13">
    <source>
        <dbReference type="Proteomes" id="UP001156882"/>
    </source>
</evidence>
<keyword evidence="8" id="KW-0460">Magnesium</keyword>
<comment type="cofactor">
    <cofactor evidence="1">
        <name>Mg(2+)</name>
        <dbReference type="ChEBI" id="CHEBI:18420"/>
    </cofactor>
</comment>
<dbReference type="PANTHER" id="PTHR43200:SF6">
    <property type="entry name" value="3'(2'),5'-BISPHOSPHATE NUCLEOTIDASE"/>
    <property type="match status" value="1"/>
</dbReference>
<evidence type="ECO:0000256" key="4">
    <source>
        <dbReference type="ARBA" id="ARBA00013085"/>
    </source>
</evidence>
<evidence type="ECO:0000256" key="5">
    <source>
        <dbReference type="ARBA" id="ARBA00022605"/>
    </source>
</evidence>
<dbReference type="PROSITE" id="PS00629">
    <property type="entry name" value="IMP_1"/>
    <property type="match status" value="1"/>
</dbReference>
<gene>
    <name evidence="12" type="ORF">GCM10007874_04880</name>
</gene>
<keyword evidence="6" id="KW-0479">Metal-binding</keyword>
<evidence type="ECO:0000256" key="3">
    <source>
        <dbReference type="ARBA" id="ARBA00009759"/>
    </source>
</evidence>
<dbReference type="RefSeq" id="WP_284310291.1">
    <property type="nucleotide sequence ID" value="NZ_BSPC01000005.1"/>
</dbReference>
<keyword evidence="5" id="KW-0028">Amino-acid biosynthesis</keyword>
<evidence type="ECO:0000313" key="12">
    <source>
        <dbReference type="EMBL" id="GLS17473.1"/>
    </source>
</evidence>
<name>A0ABQ6CAZ7_9HYPH</name>
<dbReference type="Proteomes" id="UP001156882">
    <property type="component" value="Unassembled WGS sequence"/>
</dbReference>
<dbReference type="NCBIfam" id="TIGR02067">
    <property type="entry name" value="his_9_HisN"/>
    <property type="match status" value="1"/>
</dbReference>
<protein>
    <recommendedName>
        <fullName evidence="4 11">Histidinol-phosphatase</fullName>
        <ecNumber evidence="4 11">3.1.3.15</ecNumber>
    </recommendedName>
</protein>
<evidence type="ECO:0000256" key="6">
    <source>
        <dbReference type="ARBA" id="ARBA00022723"/>
    </source>
</evidence>
<dbReference type="InterPro" id="IPR011809">
    <property type="entry name" value="His_9_proposed"/>
</dbReference>
<reference evidence="13" key="1">
    <citation type="journal article" date="2019" name="Int. J. Syst. Evol. Microbiol.">
        <title>The Global Catalogue of Microorganisms (GCM) 10K type strain sequencing project: providing services to taxonomists for standard genome sequencing and annotation.</title>
        <authorList>
            <consortium name="The Broad Institute Genomics Platform"/>
            <consortium name="The Broad Institute Genome Sequencing Center for Infectious Disease"/>
            <person name="Wu L."/>
            <person name="Ma J."/>
        </authorList>
    </citation>
    <scope>NUCLEOTIDE SEQUENCE [LARGE SCALE GENOMIC DNA]</scope>
    <source>
        <strain evidence="13">NBRC 101365</strain>
    </source>
</reference>
<accession>A0ABQ6CAZ7</accession>
<dbReference type="InterPro" id="IPR020583">
    <property type="entry name" value="Inositol_monoP_metal-BS"/>
</dbReference>
<evidence type="ECO:0000256" key="1">
    <source>
        <dbReference type="ARBA" id="ARBA00001946"/>
    </source>
</evidence>
<evidence type="ECO:0000256" key="2">
    <source>
        <dbReference type="ARBA" id="ARBA00004970"/>
    </source>
</evidence>
<dbReference type="InterPro" id="IPR051090">
    <property type="entry name" value="Inositol_monoP_superfamily"/>
</dbReference>
<proteinExistence type="inferred from homology"/>
<comment type="catalytic activity">
    <reaction evidence="10">
        <text>L-histidinol phosphate + H2O = L-histidinol + phosphate</text>
        <dbReference type="Rhea" id="RHEA:14465"/>
        <dbReference type="ChEBI" id="CHEBI:15377"/>
        <dbReference type="ChEBI" id="CHEBI:43474"/>
        <dbReference type="ChEBI" id="CHEBI:57699"/>
        <dbReference type="ChEBI" id="CHEBI:57980"/>
        <dbReference type="EC" id="3.1.3.15"/>
    </reaction>
</comment>
<comment type="similarity">
    <text evidence="3">Belongs to the inositol monophosphatase superfamily.</text>
</comment>
<dbReference type="EC" id="3.1.3.15" evidence="4 11"/>
<comment type="pathway">
    <text evidence="2">Amino-acid biosynthesis; L-histidine biosynthesis; L-histidine from 5-phospho-alpha-D-ribose 1-diphosphate: step 8/9.</text>
</comment>
<keyword evidence="7" id="KW-0378">Hydrolase</keyword>
<sequence length="262" mass="28068">MAPVDFEAFVDELASVSGTTILPFFRSALVAEDKSGGVNFDPVTEADRGAEAVIRQKIRAMFPSHGVMGEEYGSERLDAEFVWVLDPIDGTKSFISGMVGWGTLIGLLRNGQPCYGMMHQPFTRERFSGDGGSAKYRGPGGERVMKTRSCASLSEAVLYTTTPRLMAPPEQKRFAVIEEKVKLSRYGGDCYAYAMLAMGLVDLVIEASLQPYDICALIPIVEGAGGVITTWDGGPAQAGGRIVAAGDARVHAAALSLLQAEY</sequence>
<evidence type="ECO:0000256" key="11">
    <source>
        <dbReference type="NCBIfam" id="TIGR02067"/>
    </source>
</evidence>
<dbReference type="EMBL" id="BSPC01000005">
    <property type="protein sequence ID" value="GLS17473.1"/>
    <property type="molecule type" value="Genomic_DNA"/>
</dbReference>
<dbReference type="Gene3D" id="3.40.190.80">
    <property type="match status" value="1"/>
</dbReference>
<dbReference type="PRINTS" id="PR00377">
    <property type="entry name" value="IMPHPHTASES"/>
</dbReference>
<dbReference type="Gene3D" id="3.30.540.10">
    <property type="entry name" value="Fructose-1,6-Bisphosphatase, subunit A, domain 1"/>
    <property type="match status" value="1"/>
</dbReference>
<dbReference type="CDD" id="cd01641">
    <property type="entry name" value="Bacterial_IMPase_like_1"/>
    <property type="match status" value="1"/>
</dbReference>
<evidence type="ECO:0000256" key="9">
    <source>
        <dbReference type="ARBA" id="ARBA00023102"/>
    </source>
</evidence>
<comment type="caution">
    <text evidence="12">The sequence shown here is derived from an EMBL/GenBank/DDBJ whole genome shotgun (WGS) entry which is preliminary data.</text>
</comment>
<evidence type="ECO:0000256" key="10">
    <source>
        <dbReference type="ARBA" id="ARBA00049158"/>
    </source>
</evidence>